<evidence type="ECO:0000313" key="2">
    <source>
        <dbReference type="Proteomes" id="UP000236728"/>
    </source>
</evidence>
<dbReference type="AlphaFoldDB" id="A0A1H5SFD0"/>
<keyword evidence="2" id="KW-1185">Reference proteome</keyword>
<protein>
    <submittedName>
        <fullName evidence="1">Uncharacterized protein</fullName>
    </submittedName>
</protein>
<dbReference type="EMBL" id="FNVA01000001">
    <property type="protein sequence ID" value="SEF48511.1"/>
    <property type="molecule type" value="Genomic_DNA"/>
</dbReference>
<dbReference type="Proteomes" id="UP000236728">
    <property type="component" value="Unassembled WGS sequence"/>
</dbReference>
<reference evidence="1 2" key="1">
    <citation type="submission" date="2016-10" db="EMBL/GenBank/DDBJ databases">
        <authorList>
            <person name="de Groot N.N."/>
        </authorList>
    </citation>
    <scope>NUCLEOTIDE SEQUENCE [LARGE SCALE GENOMIC DNA]</scope>
    <source>
        <strain evidence="1 2">DSM 22489</strain>
    </source>
</reference>
<gene>
    <name evidence="1" type="ORF">SAMN05421819_0156</name>
</gene>
<sequence length="55" mass="6003">MVMLMLSCAIAVSLALGVLFAYGLCLGLFRLFRWHSISAARERMQSAGTRIAIEG</sequence>
<name>A0A1H5SFD0_9BACT</name>
<accession>A0A1H5SFD0</accession>
<organism evidence="1 2">
    <name type="scientific">Bryocella elongata</name>
    <dbReference type="NCBI Taxonomy" id="863522"/>
    <lineage>
        <taxon>Bacteria</taxon>
        <taxon>Pseudomonadati</taxon>
        <taxon>Acidobacteriota</taxon>
        <taxon>Terriglobia</taxon>
        <taxon>Terriglobales</taxon>
        <taxon>Acidobacteriaceae</taxon>
        <taxon>Bryocella</taxon>
    </lineage>
</organism>
<dbReference type="RefSeq" id="WP_200821446.1">
    <property type="nucleotide sequence ID" value="NZ_FNVA01000001.1"/>
</dbReference>
<evidence type="ECO:0000313" key="1">
    <source>
        <dbReference type="EMBL" id="SEF48511.1"/>
    </source>
</evidence>
<proteinExistence type="predicted"/>